<gene>
    <name evidence="2" type="ORF">DH2020_017819</name>
</gene>
<keyword evidence="1" id="KW-1133">Transmembrane helix</keyword>
<evidence type="ECO:0000313" key="3">
    <source>
        <dbReference type="Proteomes" id="UP001318860"/>
    </source>
</evidence>
<comment type="caution">
    <text evidence="2">The sequence shown here is derived from an EMBL/GenBank/DDBJ whole genome shotgun (WGS) entry which is preliminary data.</text>
</comment>
<accession>A0ABR0WKQ6</accession>
<evidence type="ECO:0000256" key="1">
    <source>
        <dbReference type="SAM" id="Phobius"/>
    </source>
</evidence>
<organism evidence="2 3">
    <name type="scientific">Rehmannia glutinosa</name>
    <name type="common">Chinese foxglove</name>
    <dbReference type="NCBI Taxonomy" id="99300"/>
    <lineage>
        <taxon>Eukaryota</taxon>
        <taxon>Viridiplantae</taxon>
        <taxon>Streptophyta</taxon>
        <taxon>Embryophyta</taxon>
        <taxon>Tracheophyta</taxon>
        <taxon>Spermatophyta</taxon>
        <taxon>Magnoliopsida</taxon>
        <taxon>eudicotyledons</taxon>
        <taxon>Gunneridae</taxon>
        <taxon>Pentapetalae</taxon>
        <taxon>asterids</taxon>
        <taxon>lamiids</taxon>
        <taxon>Lamiales</taxon>
        <taxon>Orobanchaceae</taxon>
        <taxon>Rehmannieae</taxon>
        <taxon>Rehmannia</taxon>
    </lineage>
</organism>
<protein>
    <submittedName>
        <fullName evidence="2">Uncharacterized protein</fullName>
    </submittedName>
</protein>
<keyword evidence="3" id="KW-1185">Reference proteome</keyword>
<dbReference type="InterPro" id="IPR037766">
    <property type="entry name" value="FHY1"/>
</dbReference>
<proteinExistence type="predicted"/>
<sequence length="262" mass="29687">MLKGDIWTLLVYGLYGRLDLEVFIVCFFTGLVNLIVLCCNPVRLAVLIAYLNKKRKIQAELLEMPLPKHVCWAQRLKYESSSGSSTEQKKVKSSIFARTESDPESAKDSYSYDDSKTYLSYPKPHSSFEPSTSSASWDDSSSEINLYSLESRSLTKASSSKSEPLSVCEELHDCGLHLSDNYEDHLHLQECDNHADCSCSEYQTYGIELYKDLDESLYSNGVGPSNHVLSSGRWSVNQDSQQGTRKPTIDKEFEEYFSMLML</sequence>
<name>A0ABR0WKQ6_REHGL</name>
<reference evidence="2 3" key="1">
    <citation type="journal article" date="2021" name="Comput. Struct. Biotechnol. J.">
        <title>De novo genome assembly of the potent medicinal plant Rehmannia glutinosa using nanopore technology.</title>
        <authorList>
            <person name="Ma L."/>
            <person name="Dong C."/>
            <person name="Song C."/>
            <person name="Wang X."/>
            <person name="Zheng X."/>
            <person name="Niu Y."/>
            <person name="Chen S."/>
            <person name="Feng W."/>
        </authorList>
    </citation>
    <scope>NUCLEOTIDE SEQUENCE [LARGE SCALE GENOMIC DNA]</scope>
    <source>
        <strain evidence="2">DH-2019</strain>
    </source>
</reference>
<dbReference type="EMBL" id="JABTTQ020000010">
    <property type="protein sequence ID" value="KAK6146907.1"/>
    <property type="molecule type" value="Genomic_DNA"/>
</dbReference>
<dbReference type="PANTHER" id="PTHR37723:SF1">
    <property type="entry name" value="PROTEIN FAR-RED-ELONGATED HYPOCOTYL 1-LIKE"/>
    <property type="match status" value="1"/>
</dbReference>
<dbReference type="PANTHER" id="PTHR37723">
    <property type="entry name" value="PROTEIN FAR-RED ELONGATED HYPOCOTYL 1"/>
    <property type="match status" value="1"/>
</dbReference>
<dbReference type="Proteomes" id="UP001318860">
    <property type="component" value="Unassembled WGS sequence"/>
</dbReference>
<evidence type="ECO:0000313" key="2">
    <source>
        <dbReference type="EMBL" id="KAK6146907.1"/>
    </source>
</evidence>
<keyword evidence="1" id="KW-0812">Transmembrane</keyword>
<keyword evidence="1" id="KW-0472">Membrane</keyword>
<feature type="transmembrane region" description="Helical" evidence="1">
    <location>
        <begin position="22"/>
        <end position="51"/>
    </location>
</feature>